<feature type="transmembrane region" description="Helical" evidence="1">
    <location>
        <begin position="175"/>
        <end position="199"/>
    </location>
</feature>
<evidence type="ECO:0000256" key="1">
    <source>
        <dbReference type="SAM" id="Phobius"/>
    </source>
</evidence>
<feature type="transmembrane region" description="Helical" evidence="1">
    <location>
        <begin position="33"/>
        <end position="57"/>
    </location>
</feature>
<feature type="transmembrane region" description="Helical" evidence="1">
    <location>
        <begin position="220"/>
        <end position="251"/>
    </location>
</feature>
<evidence type="ECO:0000313" key="3">
    <source>
        <dbReference type="Proteomes" id="UP000294796"/>
    </source>
</evidence>
<feature type="transmembrane region" description="Helical" evidence="1">
    <location>
        <begin position="118"/>
        <end position="140"/>
    </location>
</feature>
<dbReference type="RefSeq" id="WP_133323725.1">
    <property type="nucleotide sequence ID" value="NZ_SMTF01000022.1"/>
</dbReference>
<dbReference type="EMBL" id="SMTF01000022">
    <property type="protein sequence ID" value="TDK19570.1"/>
    <property type="molecule type" value="Genomic_DNA"/>
</dbReference>
<dbReference type="Proteomes" id="UP000294796">
    <property type="component" value="Unassembled WGS sequence"/>
</dbReference>
<keyword evidence="1" id="KW-1133">Transmembrane helix</keyword>
<feature type="transmembrane region" description="Helical" evidence="1">
    <location>
        <begin position="257"/>
        <end position="281"/>
    </location>
</feature>
<sequence>MTTRGLGPGAGLDWIKRAINLGAGNPRAIFGGAALFIVAIMAAAVALTLLMGLFAVVMPAAGAASMALSLLVTLPLLLVAACLMVGYLRLVHAVESGRAASPLDAFSGFSDMQTSLRAFALVLVLAVLQNAVLAGFVTLFSPGLAAWYMEVMQMQAAGQAPDPATMALPDGAGMVMLLVTLLALLVYAVQAIGLGQLALGGRSVGGALADGFSGTFRNVLPLLVLVLLGIAAAVVAFLGLLLVALVIGLLAKLLGGWIAILLAVPLYIAIVLALVVVSFGVMYHLWRDVTGGAATAPGVPADSVEL</sequence>
<keyword evidence="1" id="KW-0472">Membrane</keyword>
<protein>
    <recommendedName>
        <fullName evidence="4">DUF2189 domain-containing protein</fullName>
    </recommendedName>
</protein>
<organism evidence="2 3">
    <name type="scientific">Luteimonas aestuarii</name>
    <dbReference type="NCBI Taxonomy" id="453837"/>
    <lineage>
        <taxon>Bacteria</taxon>
        <taxon>Pseudomonadati</taxon>
        <taxon>Pseudomonadota</taxon>
        <taxon>Gammaproteobacteria</taxon>
        <taxon>Lysobacterales</taxon>
        <taxon>Lysobacteraceae</taxon>
        <taxon>Luteimonas</taxon>
    </lineage>
</organism>
<keyword evidence="1" id="KW-0812">Transmembrane</keyword>
<name>A0A4R5TQG3_9GAMM</name>
<proteinExistence type="predicted"/>
<evidence type="ECO:0000313" key="2">
    <source>
        <dbReference type="EMBL" id="TDK19570.1"/>
    </source>
</evidence>
<reference evidence="2 3" key="1">
    <citation type="submission" date="2019-03" db="EMBL/GenBank/DDBJ databases">
        <title>Luteimonas zhaokaii sp.nov., isolated from the rectal contents of Plateau pika in Yushu, Qinghai Province, China.</title>
        <authorList>
            <person name="Zhang G."/>
        </authorList>
    </citation>
    <scope>NUCLEOTIDE SEQUENCE [LARGE SCALE GENOMIC DNA]</scope>
    <source>
        <strain evidence="2 3">B9</strain>
    </source>
</reference>
<gene>
    <name evidence="2" type="ORF">E2F46_16715</name>
</gene>
<comment type="caution">
    <text evidence="2">The sequence shown here is derived from an EMBL/GenBank/DDBJ whole genome shotgun (WGS) entry which is preliminary data.</text>
</comment>
<dbReference type="AlphaFoldDB" id="A0A4R5TQG3"/>
<evidence type="ECO:0008006" key="4">
    <source>
        <dbReference type="Google" id="ProtNLM"/>
    </source>
</evidence>
<keyword evidence="3" id="KW-1185">Reference proteome</keyword>
<feature type="transmembrane region" description="Helical" evidence="1">
    <location>
        <begin position="63"/>
        <end position="88"/>
    </location>
</feature>
<dbReference type="OrthoDB" id="5946179at2"/>
<accession>A0A4R5TQG3</accession>